<dbReference type="Gene3D" id="3.40.190.170">
    <property type="entry name" value="Bacterial extracellular solute-binding protein, family 7"/>
    <property type="match status" value="1"/>
</dbReference>
<gene>
    <name evidence="5" type="ORF">ISU02_22060</name>
</gene>
<dbReference type="RefSeq" id="WP_194704028.1">
    <property type="nucleotide sequence ID" value="NZ_JADKNH010000020.1"/>
</dbReference>
<keyword evidence="6" id="KW-1185">Reference proteome</keyword>
<organism evidence="5 6">
    <name type="scientific">Fusibacter ferrireducens</name>
    <dbReference type="NCBI Taxonomy" id="2785058"/>
    <lineage>
        <taxon>Bacteria</taxon>
        <taxon>Bacillati</taxon>
        <taxon>Bacillota</taxon>
        <taxon>Clostridia</taxon>
        <taxon>Eubacteriales</taxon>
        <taxon>Eubacteriales Family XII. Incertae Sedis</taxon>
        <taxon>Fusibacter</taxon>
    </lineage>
</organism>
<dbReference type="PIRSF" id="PIRSF006470">
    <property type="entry name" value="DctB"/>
    <property type="match status" value="1"/>
</dbReference>
<protein>
    <submittedName>
        <fullName evidence="5">TRAP transporter substrate-binding protein</fullName>
    </submittedName>
</protein>
<dbReference type="NCBIfam" id="NF037995">
    <property type="entry name" value="TRAP_S1"/>
    <property type="match status" value="1"/>
</dbReference>
<dbReference type="CDD" id="cd13603">
    <property type="entry name" value="PBP2_TRAP_Siap_TeaA_like"/>
    <property type="match status" value="1"/>
</dbReference>
<evidence type="ECO:0000256" key="2">
    <source>
        <dbReference type="ARBA" id="ARBA00022448"/>
    </source>
</evidence>
<keyword evidence="2" id="KW-0813">Transport</keyword>
<dbReference type="Pfam" id="PF03480">
    <property type="entry name" value="DctP"/>
    <property type="match status" value="1"/>
</dbReference>
<dbReference type="PROSITE" id="PS51257">
    <property type="entry name" value="PROKAR_LIPOPROTEIN"/>
    <property type="match status" value="1"/>
</dbReference>
<dbReference type="InterPro" id="IPR004682">
    <property type="entry name" value="TRAP_DctP"/>
</dbReference>
<evidence type="ECO:0000256" key="3">
    <source>
        <dbReference type="ARBA" id="ARBA00022729"/>
    </source>
</evidence>
<reference evidence="5 6" key="1">
    <citation type="submission" date="2020-11" db="EMBL/GenBank/DDBJ databases">
        <title>Fusibacter basophilias sp. nov.</title>
        <authorList>
            <person name="Qiu D."/>
        </authorList>
    </citation>
    <scope>NUCLEOTIDE SEQUENCE [LARGE SCALE GENOMIC DNA]</scope>
    <source>
        <strain evidence="5 6">Q10-2</strain>
    </source>
</reference>
<dbReference type="EMBL" id="JADKNH010000020">
    <property type="protein sequence ID" value="MBF4695791.1"/>
    <property type="molecule type" value="Genomic_DNA"/>
</dbReference>
<dbReference type="Proteomes" id="UP000614200">
    <property type="component" value="Unassembled WGS sequence"/>
</dbReference>
<dbReference type="InterPro" id="IPR018389">
    <property type="entry name" value="DctP_fam"/>
</dbReference>
<dbReference type="PANTHER" id="PTHR33376">
    <property type="match status" value="1"/>
</dbReference>
<evidence type="ECO:0000256" key="1">
    <source>
        <dbReference type="ARBA" id="ARBA00009023"/>
    </source>
</evidence>
<feature type="signal peptide" evidence="4">
    <location>
        <begin position="1"/>
        <end position="24"/>
    </location>
</feature>
<dbReference type="PANTHER" id="PTHR33376:SF7">
    <property type="entry name" value="C4-DICARBOXYLATE-BINDING PROTEIN DCTB"/>
    <property type="match status" value="1"/>
</dbReference>
<feature type="chain" id="PRO_5046114081" evidence="4">
    <location>
        <begin position="25"/>
        <end position="352"/>
    </location>
</feature>
<comment type="similarity">
    <text evidence="1">Belongs to the bacterial solute-binding protein 7 family.</text>
</comment>
<accession>A0ABS0A0L7</accession>
<keyword evidence="3 4" id="KW-0732">Signal</keyword>
<sequence length="352" mass="38260">MKKLMSLLLVLVLTFGLVGCGAKASDAPAAAPAQNSESNESAKPAEPVKLQIALSAQESSPGAVTAVKLKEILEAKSNGNFQVDVYPNAQLGGDRELIESTQAGSISMSSLTTAPMVSFIPDLAVFDMPMALTDLEMARKVLDGPFRDQIAAKYEAAGFKLLMISPDSFREMSSNIPVAGFEDFKGIDIRTMENKYHMAFWQNLGANPSPLAFSELYIALQQGLVDAQENPYATLVASKLYEQQKYVVNTNHIMFIATTVMNKDLYDGLSEEQKTVLNEACAEAQEFGIEEGKRQAAASVEFLKEQGVEIIDLSPEVIGQMKEAAEPVYDMIRQDIGEELVNSLLDALDKAQ</sequence>
<proteinExistence type="inferred from homology"/>
<evidence type="ECO:0000256" key="4">
    <source>
        <dbReference type="SAM" id="SignalP"/>
    </source>
</evidence>
<name>A0ABS0A0L7_9FIRM</name>
<comment type="caution">
    <text evidence="5">The sequence shown here is derived from an EMBL/GenBank/DDBJ whole genome shotgun (WGS) entry which is preliminary data.</text>
</comment>
<dbReference type="NCBIfam" id="TIGR00787">
    <property type="entry name" value="dctP"/>
    <property type="match status" value="1"/>
</dbReference>
<dbReference type="InterPro" id="IPR038404">
    <property type="entry name" value="TRAP_DctP_sf"/>
</dbReference>
<evidence type="ECO:0000313" key="5">
    <source>
        <dbReference type="EMBL" id="MBF4695791.1"/>
    </source>
</evidence>
<evidence type="ECO:0000313" key="6">
    <source>
        <dbReference type="Proteomes" id="UP000614200"/>
    </source>
</evidence>